<dbReference type="PANTHER" id="PTHR32332">
    <property type="entry name" value="2-NITROPROPANE DIOXYGENASE"/>
    <property type="match status" value="1"/>
</dbReference>
<keyword evidence="1" id="KW-0285">Flavoprotein</keyword>
<proteinExistence type="predicted"/>
<name>A0A6J3MCH1_9PEZI</name>
<dbReference type="PANTHER" id="PTHR32332:SF34">
    <property type="entry name" value="2-NITROPROPANE DIOXYGENASE FAMILY, PUTATIVE-RELATED"/>
    <property type="match status" value="1"/>
</dbReference>
<keyword evidence="3" id="KW-0560">Oxidoreductase</keyword>
<evidence type="ECO:0000256" key="1">
    <source>
        <dbReference type="ARBA" id="ARBA00022630"/>
    </source>
</evidence>
<evidence type="ECO:0000313" key="4">
    <source>
        <dbReference type="Proteomes" id="UP000504637"/>
    </source>
</evidence>
<dbReference type="Gene3D" id="3.20.20.70">
    <property type="entry name" value="Aldolase class I"/>
    <property type="match status" value="1"/>
</dbReference>
<dbReference type="InterPro" id="IPR004136">
    <property type="entry name" value="NMO"/>
</dbReference>
<dbReference type="GeneID" id="54362328"/>
<keyword evidence="4" id="KW-1185">Reference proteome</keyword>
<keyword evidence="2" id="KW-0288">FMN</keyword>
<evidence type="ECO:0000256" key="2">
    <source>
        <dbReference type="ARBA" id="ARBA00022643"/>
    </source>
</evidence>
<reference evidence="5" key="1">
    <citation type="submission" date="2020-01" db="EMBL/GenBank/DDBJ databases">
        <authorList>
            <consortium name="DOE Joint Genome Institute"/>
            <person name="Haridas S."/>
            <person name="Albert R."/>
            <person name="Binder M."/>
            <person name="Bloem J."/>
            <person name="Labutti K."/>
            <person name="Salamov A."/>
            <person name="Andreopoulos B."/>
            <person name="Baker S.E."/>
            <person name="Barry K."/>
            <person name="Bills G."/>
            <person name="Bluhm B.H."/>
            <person name="Cannon C."/>
            <person name="Castanera R."/>
            <person name="Culley D.E."/>
            <person name="Daum C."/>
            <person name="Ezra D."/>
            <person name="Gonzalez J.B."/>
            <person name="Henrissat B."/>
            <person name="Kuo A."/>
            <person name="Liang C."/>
            <person name="Lipzen A."/>
            <person name="Lutzoni F."/>
            <person name="Magnuson J."/>
            <person name="Mondo S."/>
            <person name="Nolan M."/>
            <person name="Ohm R."/>
            <person name="Pangilinan J."/>
            <person name="Park H.-J."/>
            <person name="Ramirez L."/>
            <person name="Alfaro M."/>
            <person name="Sun H."/>
            <person name="Tritt A."/>
            <person name="Yoshinaga Y."/>
            <person name="Zwiers L.-H."/>
            <person name="Turgeon B.G."/>
            <person name="Goodwin S.B."/>
            <person name="Spatafora J.W."/>
            <person name="Crous P.W."/>
            <person name="Grigoriev I.V."/>
        </authorList>
    </citation>
    <scope>NUCLEOTIDE SEQUENCE</scope>
    <source>
        <strain evidence="5">CBS 342.82</strain>
    </source>
</reference>
<dbReference type="GO" id="GO:0051213">
    <property type="term" value="F:dioxygenase activity"/>
    <property type="evidence" value="ECO:0007669"/>
    <property type="project" value="UniProtKB-KW"/>
</dbReference>
<reference evidence="5" key="3">
    <citation type="submission" date="2025-08" db="UniProtKB">
        <authorList>
            <consortium name="RefSeq"/>
        </authorList>
    </citation>
    <scope>IDENTIFICATION</scope>
    <source>
        <strain evidence="5">CBS 342.82</strain>
    </source>
</reference>
<evidence type="ECO:0000256" key="3">
    <source>
        <dbReference type="ARBA" id="ARBA00023002"/>
    </source>
</evidence>
<dbReference type="SUPFAM" id="SSF51412">
    <property type="entry name" value="Inosine monophosphate dehydrogenase (IMPDH)"/>
    <property type="match status" value="1"/>
</dbReference>
<dbReference type="RefSeq" id="XP_033461568.1">
    <property type="nucleotide sequence ID" value="XM_033604528.1"/>
</dbReference>
<protein>
    <submittedName>
        <fullName evidence="5">Oxidoreductase 2-nitropropane dioxygenase</fullName>
    </submittedName>
</protein>
<reference evidence="5" key="2">
    <citation type="submission" date="2020-04" db="EMBL/GenBank/DDBJ databases">
        <authorList>
            <consortium name="NCBI Genome Project"/>
        </authorList>
    </citation>
    <scope>NUCLEOTIDE SEQUENCE</scope>
    <source>
        <strain evidence="5">CBS 342.82</strain>
    </source>
</reference>
<sequence length="360" mass="37891">MTSLKRDYPWSKAPLIANGPMRLVALPALTVEVSNAGGLGFLGVGSDASQLEEFLKETQSLVKQSTALSSFADGAVLPIGIGFLLWAGDDLLQATLPLLKATPPAAIWLYAHSHISQAKQWTIATREATNNLTKIWIQVGTVAEALEVTTECQPDVLVIQGQDAGGHGLLHGAGIMPLFPEADDAVTALCASKGLTKPALLAAGGIMEGRGVAAALALGAEGVVMGTRYLASSEAHLAKGYQEAILAAEDGGINTARGTLYDRLRGTTDWPSRYGGRGVLNESWFDDAKGLTFEENKKRYDEAVANSEGEHGWGKTARLTTYAGSGVGLARKVQSAAAITAEVREEAKKFLKRAGEGFSQ</sequence>
<dbReference type="OrthoDB" id="2349068at2759"/>
<keyword evidence="5" id="KW-0223">Dioxygenase</keyword>
<dbReference type="Proteomes" id="UP000504637">
    <property type="component" value="Unplaced"/>
</dbReference>
<dbReference type="GO" id="GO:0018580">
    <property type="term" value="F:nitronate monooxygenase activity"/>
    <property type="evidence" value="ECO:0007669"/>
    <property type="project" value="InterPro"/>
</dbReference>
<dbReference type="InterPro" id="IPR013785">
    <property type="entry name" value="Aldolase_TIM"/>
</dbReference>
<evidence type="ECO:0000313" key="5">
    <source>
        <dbReference type="RefSeq" id="XP_033461568.1"/>
    </source>
</evidence>
<dbReference type="AlphaFoldDB" id="A0A6J3MCH1"/>
<dbReference type="CDD" id="cd04730">
    <property type="entry name" value="NPD_like"/>
    <property type="match status" value="1"/>
</dbReference>
<organism evidence="5">
    <name type="scientific">Dissoconium aciculare CBS 342.82</name>
    <dbReference type="NCBI Taxonomy" id="1314786"/>
    <lineage>
        <taxon>Eukaryota</taxon>
        <taxon>Fungi</taxon>
        <taxon>Dikarya</taxon>
        <taxon>Ascomycota</taxon>
        <taxon>Pezizomycotina</taxon>
        <taxon>Dothideomycetes</taxon>
        <taxon>Dothideomycetidae</taxon>
        <taxon>Mycosphaerellales</taxon>
        <taxon>Dissoconiaceae</taxon>
        <taxon>Dissoconium</taxon>
    </lineage>
</organism>
<gene>
    <name evidence="5" type="ORF">K489DRAFT_378953</name>
</gene>
<dbReference type="Pfam" id="PF03060">
    <property type="entry name" value="NMO"/>
    <property type="match status" value="1"/>
</dbReference>
<accession>A0A6J3MCH1</accession>